<feature type="domain" description="Beta-lactamase class A catalytic" evidence="2">
    <location>
        <begin position="57"/>
        <end position="256"/>
    </location>
</feature>
<feature type="compositionally biased region" description="Low complexity" evidence="1">
    <location>
        <begin position="13"/>
        <end position="24"/>
    </location>
</feature>
<feature type="region of interest" description="Disordered" evidence="1">
    <location>
        <begin position="1"/>
        <end position="37"/>
    </location>
</feature>
<feature type="compositionally biased region" description="Basic residues" evidence="1">
    <location>
        <begin position="1"/>
        <end position="12"/>
    </location>
</feature>
<accession>A0AAC9B3G7</accession>
<evidence type="ECO:0000313" key="3">
    <source>
        <dbReference type="EMBL" id="AMV63595.1"/>
    </source>
</evidence>
<dbReference type="Proteomes" id="UP000076405">
    <property type="component" value="Chromosome"/>
</dbReference>
<dbReference type="InterPro" id="IPR045155">
    <property type="entry name" value="Beta-lactam_cat"/>
</dbReference>
<dbReference type="SUPFAM" id="SSF56601">
    <property type="entry name" value="beta-lactamase/transpeptidase-like"/>
    <property type="match status" value="1"/>
</dbReference>
<gene>
    <name evidence="3" type="ORF">ADU70_2129</name>
</gene>
<evidence type="ECO:0000313" key="4">
    <source>
        <dbReference type="Proteomes" id="UP000076405"/>
    </source>
</evidence>
<proteinExistence type="predicted"/>
<dbReference type="GO" id="GO:0046677">
    <property type="term" value="P:response to antibiotic"/>
    <property type="evidence" value="ECO:0007669"/>
    <property type="project" value="InterPro"/>
</dbReference>
<dbReference type="InterPro" id="IPR000871">
    <property type="entry name" value="Beta-lactam_class-A"/>
</dbReference>
<dbReference type="GO" id="GO:0008800">
    <property type="term" value="F:beta-lactamase activity"/>
    <property type="evidence" value="ECO:0007669"/>
    <property type="project" value="InterPro"/>
</dbReference>
<protein>
    <recommendedName>
        <fullName evidence="2">Beta-lactamase class A catalytic domain-containing protein</fullName>
    </recommendedName>
</protein>
<dbReference type="PANTHER" id="PTHR35333:SF3">
    <property type="entry name" value="BETA-LACTAMASE-TYPE TRANSPEPTIDASE FOLD CONTAINING PROTEIN"/>
    <property type="match status" value="1"/>
</dbReference>
<dbReference type="Gene3D" id="3.40.710.10">
    <property type="entry name" value="DD-peptidase/beta-lactamase superfamily"/>
    <property type="match status" value="1"/>
</dbReference>
<dbReference type="Pfam" id="PF13354">
    <property type="entry name" value="Beta-lactamase2"/>
    <property type="match status" value="1"/>
</dbReference>
<sequence>MPAVKTVRKKSTTKQSSATSSKKTNPIKSKSTQTAGNHRAQAVQSVLNQYRNQKNVGVVYTDLKTGKTATINGDRMFYAASVAKLPVVAYVQHAIVTGKISWTTKFTYADAANALPNAMISGGTGTLQNENHQGKSYTVMDLTQRAIEQSDNQASNQLLYHVAHANEQDFKQYLQSTIGSKTYSKTMNAMQVNRVIIAVWQQKQKASTWLEQTNWKHDKIGTLPVTVAHKIGINGAANNDTAIVVSRHQFALTIMTDGWSDAQIAKLAQQIYAVAK</sequence>
<dbReference type="AlphaFoldDB" id="A0AAC9B3G7"/>
<name>A0AAC9B3G7_9LACO</name>
<evidence type="ECO:0000256" key="1">
    <source>
        <dbReference type="SAM" id="MobiDB-lite"/>
    </source>
</evidence>
<dbReference type="PANTHER" id="PTHR35333">
    <property type="entry name" value="BETA-LACTAMASE"/>
    <property type="match status" value="1"/>
</dbReference>
<organism evidence="3 4">
    <name type="scientific">Pediococcus damnosus</name>
    <dbReference type="NCBI Taxonomy" id="51663"/>
    <lineage>
        <taxon>Bacteria</taxon>
        <taxon>Bacillati</taxon>
        <taxon>Bacillota</taxon>
        <taxon>Bacilli</taxon>
        <taxon>Lactobacillales</taxon>
        <taxon>Lactobacillaceae</taxon>
        <taxon>Pediococcus</taxon>
    </lineage>
</organism>
<evidence type="ECO:0000259" key="2">
    <source>
        <dbReference type="Pfam" id="PF13354"/>
    </source>
</evidence>
<reference evidence="3 4" key="1">
    <citation type="journal article" date="2016" name="PLoS ONE">
        <title>The Identification of Novel Diagnostic Marker Genes for the Detection of Beer Spoiling Pediococcus damnosus Strains Using the BlAst Diagnostic Gene findEr.</title>
        <authorList>
            <person name="Behr J."/>
            <person name="Geissler A.J."/>
            <person name="Schmid J."/>
            <person name="Zehe A."/>
            <person name="Vogel R.F."/>
        </authorList>
    </citation>
    <scope>NUCLEOTIDE SEQUENCE [LARGE SCALE GENOMIC DNA]</scope>
    <source>
        <strain evidence="3 4">TMW 2.1533</strain>
    </source>
</reference>
<dbReference type="GO" id="GO:0030655">
    <property type="term" value="P:beta-lactam antibiotic catabolic process"/>
    <property type="evidence" value="ECO:0007669"/>
    <property type="project" value="InterPro"/>
</dbReference>
<dbReference type="EMBL" id="CP012275">
    <property type="protein sequence ID" value="AMV63595.1"/>
    <property type="molecule type" value="Genomic_DNA"/>
</dbReference>
<dbReference type="InterPro" id="IPR012338">
    <property type="entry name" value="Beta-lactam/transpept-like"/>
</dbReference>
<feature type="compositionally biased region" description="Polar residues" evidence="1">
    <location>
        <begin position="26"/>
        <end position="37"/>
    </location>
</feature>